<dbReference type="PANTHER" id="PTHR12640:SF0">
    <property type="entry name" value="DOLICHYL-DIPHOSPHOOLIGOSACCHARIDE--PROTEIN GLYCOSYLTRANSFERASE SUBUNIT 2"/>
    <property type="match status" value="1"/>
</dbReference>
<dbReference type="PANTHER" id="PTHR12640">
    <property type="entry name" value="RIBOPHORIN II"/>
    <property type="match status" value="1"/>
</dbReference>
<reference evidence="4" key="1">
    <citation type="submission" date="2021-06" db="EMBL/GenBank/DDBJ databases">
        <title>Parelaphostrongylus tenuis whole genome reference sequence.</title>
        <authorList>
            <person name="Garwood T.J."/>
            <person name="Larsen P.A."/>
            <person name="Fountain-Jones N.M."/>
            <person name="Garbe J.R."/>
            <person name="Macchietto M.G."/>
            <person name="Kania S.A."/>
            <person name="Gerhold R.W."/>
            <person name="Richards J.E."/>
            <person name="Wolf T.M."/>
        </authorList>
    </citation>
    <scope>NUCLEOTIDE SEQUENCE</scope>
    <source>
        <strain evidence="4">MNPRO001-30</strain>
        <tissue evidence="4">Meninges</tissue>
    </source>
</reference>
<feature type="chain" id="PRO_5041772137" description="Dolichyl-diphosphooligosaccharide--protein glycosyltransferase subunit 2" evidence="2">
    <location>
        <begin position="19"/>
        <end position="379"/>
    </location>
</feature>
<dbReference type="InterPro" id="IPR055373">
    <property type="entry name" value="Ribophorin_II_N"/>
</dbReference>
<dbReference type="Pfam" id="PF05817">
    <property type="entry name" value="Ribophorin_II"/>
    <property type="match status" value="1"/>
</dbReference>
<keyword evidence="2" id="KW-0256">Endoplasmic reticulum</keyword>
<protein>
    <recommendedName>
        <fullName evidence="2">Dolichyl-diphosphooligosaccharide--protein glycosyltransferase subunit 2</fullName>
    </recommendedName>
    <alternativeName>
        <fullName evidence="2">Ribophorin-2</fullName>
    </alternativeName>
</protein>
<name>A0AAD5QH57_PARTN</name>
<dbReference type="EMBL" id="JAHQIW010001237">
    <property type="protein sequence ID" value="KAJ1351808.1"/>
    <property type="molecule type" value="Genomic_DNA"/>
</dbReference>
<feature type="non-terminal residue" evidence="4">
    <location>
        <position position="379"/>
    </location>
</feature>
<evidence type="ECO:0000256" key="2">
    <source>
        <dbReference type="RuleBase" id="RU366029"/>
    </source>
</evidence>
<sequence length="379" mass="41025">MEGLWTVFFLEFSSMIYAISLNTHWNENDSSQLAKILEDALKTKKDKIASLHYATSGLKLLNVAQSTASAQVLETLYHASALSGDLPNCALSKTNEAQATIENALVDSSPNAENIAQALRSADRLGIKLNKAAFDKLLEASMKADDSPNNLAWVFNAAALLDKPAAAKYFDKIKNLVSQADEVDKRFLQFDGGLLTTANAVHGILSLAELQGKVPTVTKDQMSLFTNYLLSRKHVFTEKSAFFLLSALGVLVNNHQIVPVTTLLVGPIMADRSKPLTITVCNVFGLPIAASGVRVDITPLGATTPMSSNLKLIQVEGSPKLYTIPADMLPTLAGFYNVTLKIDSDDKHLVGLTESNNLFKISDDVTVDDLKVGVLEKDE</sequence>
<accession>A0AAD5QH57</accession>
<evidence type="ECO:0000313" key="5">
    <source>
        <dbReference type="Proteomes" id="UP001196413"/>
    </source>
</evidence>
<comment type="pathway">
    <text evidence="2">Protein modification; protein glycosylation.</text>
</comment>
<comment type="caution">
    <text evidence="4">The sequence shown here is derived from an EMBL/GenBank/DDBJ whole genome shotgun (WGS) entry which is preliminary data.</text>
</comment>
<comment type="similarity">
    <text evidence="2">Belongs to the SWP1 family.</text>
</comment>
<feature type="domain" description="Ribophorin II N-terminal" evidence="3">
    <location>
        <begin position="26"/>
        <end position="251"/>
    </location>
</feature>
<dbReference type="InterPro" id="IPR008814">
    <property type="entry name" value="Swp1"/>
</dbReference>
<dbReference type="Proteomes" id="UP001196413">
    <property type="component" value="Unassembled WGS sequence"/>
</dbReference>
<evidence type="ECO:0000259" key="3">
    <source>
        <dbReference type="Pfam" id="PF05817"/>
    </source>
</evidence>
<keyword evidence="5" id="KW-1185">Reference proteome</keyword>
<dbReference type="GO" id="GO:0008250">
    <property type="term" value="C:oligosaccharyltransferase complex"/>
    <property type="evidence" value="ECO:0007669"/>
    <property type="project" value="UniProtKB-UniRule"/>
</dbReference>
<evidence type="ECO:0000313" key="4">
    <source>
        <dbReference type="EMBL" id="KAJ1351808.1"/>
    </source>
</evidence>
<organism evidence="4 5">
    <name type="scientific">Parelaphostrongylus tenuis</name>
    <name type="common">Meningeal worm</name>
    <dbReference type="NCBI Taxonomy" id="148309"/>
    <lineage>
        <taxon>Eukaryota</taxon>
        <taxon>Metazoa</taxon>
        <taxon>Ecdysozoa</taxon>
        <taxon>Nematoda</taxon>
        <taxon>Chromadorea</taxon>
        <taxon>Rhabditida</taxon>
        <taxon>Rhabditina</taxon>
        <taxon>Rhabditomorpha</taxon>
        <taxon>Strongyloidea</taxon>
        <taxon>Metastrongylidae</taxon>
        <taxon>Parelaphostrongylus</taxon>
    </lineage>
</organism>
<comment type="function">
    <text evidence="2">Subunit of the oligosaccharyl transferase (OST) complex that catalyzes the initial transfer of a defined glycan (Glc(3)Man(9)GlcNAc(2) in eukaryotes) from the lipid carrier dolichol-pyrophosphate to an asparagine residue within an Asn-X-Ser/Thr consensus motif in nascent polypeptide chains, the first step in protein N-glycosylation. N-glycosylation occurs cotranslationally and the complex associates with the Sec61 complex at the channel-forming translocon complex that mediates protein translocation across the endoplasmic reticulum (ER). All subunits are required for a maximal enzyme activity.</text>
</comment>
<dbReference type="GO" id="GO:0006487">
    <property type="term" value="P:protein N-linked glycosylation"/>
    <property type="evidence" value="ECO:0007669"/>
    <property type="project" value="UniProtKB-UniRule"/>
</dbReference>
<keyword evidence="2" id="KW-0732">Signal</keyword>
<feature type="signal peptide" evidence="2">
    <location>
        <begin position="1"/>
        <end position="18"/>
    </location>
</feature>
<comment type="subcellular location">
    <subcellularLocation>
        <location evidence="2">Endoplasmic reticulum membrane</location>
        <topology evidence="2">Multi-pass membrane protein</topology>
    </subcellularLocation>
</comment>
<proteinExistence type="inferred from homology"/>
<comment type="subunit">
    <text evidence="1">Component of the oligosaccharyltransferase (OST) complex. OST exists in two different complex forms which contain common core subunits RPN1, RPN2, OST48, OST4, DAD1 and TMEM258, either STT3A or STT3B as catalytic subunits, and form-specific accessory subunits. STT3A complex assembly occurs through the formation of 3 subcomplexes. Subcomplex 1 contains RPN1 and TMEM258, subcomplex 2 contains the STT3A-specific subunits STT3A, DC2/OSTC, and KCP2 as well as the core subunit OST4, and subcomplex 3 contains RPN2, DAD1, and OST48. The STT3A complex can form stable complexes with the Sec61 complex or with both the Sec61 and TRAP complexes. Interacts with DDI2. Interacts with TMEM35A/NACHO.</text>
</comment>
<dbReference type="AlphaFoldDB" id="A0AAD5QH57"/>
<gene>
    <name evidence="4" type="ORF">KIN20_007959</name>
</gene>
<evidence type="ECO:0000256" key="1">
    <source>
        <dbReference type="ARBA" id="ARBA00046750"/>
    </source>
</evidence>